<dbReference type="GO" id="GO:0004843">
    <property type="term" value="F:cysteine-type deubiquitinase activity"/>
    <property type="evidence" value="ECO:0007669"/>
    <property type="project" value="TreeGrafter"/>
</dbReference>
<dbReference type="Pfam" id="PF02338">
    <property type="entry name" value="OTU"/>
    <property type="match status" value="1"/>
</dbReference>
<feature type="region of interest" description="Disordered" evidence="1">
    <location>
        <begin position="2029"/>
        <end position="2090"/>
    </location>
</feature>
<feature type="compositionally biased region" description="Polar residues" evidence="1">
    <location>
        <begin position="202"/>
        <end position="217"/>
    </location>
</feature>
<dbReference type="EMBL" id="CAJNNV010023617">
    <property type="protein sequence ID" value="CAE8608720.1"/>
    <property type="molecule type" value="Genomic_DNA"/>
</dbReference>
<dbReference type="Gene3D" id="3.90.70.80">
    <property type="match status" value="1"/>
</dbReference>
<accession>A0A813F2Y4</accession>
<feature type="region of interest" description="Disordered" evidence="1">
    <location>
        <begin position="1180"/>
        <end position="1216"/>
    </location>
</feature>
<dbReference type="InterPro" id="IPR050704">
    <property type="entry name" value="Peptidase_C85-like"/>
</dbReference>
<dbReference type="GO" id="GO:0016579">
    <property type="term" value="P:protein deubiquitination"/>
    <property type="evidence" value="ECO:0007669"/>
    <property type="project" value="TreeGrafter"/>
</dbReference>
<evidence type="ECO:0000313" key="3">
    <source>
        <dbReference type="EMBL" id="CAE8608720.1"/>
    </source>
</evidence>
<dbReference type="SUPFAM" id="SSF54001">
    <property type="entry name" value="Cysteine proteinases"/>
    <property type="match status" value="1"/>
</dbReference>
<dbReference type="Pfam" id="PF13245">
    <property type="entry name" value="AAA_19"/>
    <property type="match status" value="1"/>
</dbReference>
<dbReference type="PANTHER" id="PTHR12419">
    <property type="entry name" value="OTU DOMAIN CONTAINING PROTEIN"/>
    <property type="match status" value="1"/>
</dbReference>
<feature type="domain" description="OTU" evidence="2">
    <location>
        <begin position="317"/>
        <end position="449"/>
    </location>
</feature>
<dbReference type="InterPro" id="IPR027417">
    <property type="entry name" value="P-loop_NTPase"/>
</dbReference>
<evidence type="ECO:0000313" key="4">
    <source>
        <dbReference type="Proteomes" id="UP000654075"/>
    </source>
</evidence>
<sequence length="2090" mass="233228">AVRSGGIVLKEACQKVCPAKQGETVSATETSRPSRDLASFSKRLARKFALSLQQRRHGQAVTWQASQGGLPEVPPCQAGRNCLCNRNMLHTEYHLVASDFDSSSFQCCLALPRQELAAHAVKGGRGRDTARARVQALRDEGLGSPDIRRRLGGDFSKSRLSQLLKESRTEGVAGKSDALRQKGSIKDAAGYFDAEADCSDGGRSQSDAGLDVNSNGNLRGFIAPDSGDESDIPPSLCSSSSDPDHEQARGRRRSACLKKPAAACQEASSKKHVRPSGSDSDDLQILFVKQIGELPDVIGEVGQAFCLSHARLAQASLCEKTIPGDGNCFYRATADQTNGGEDSHLRLRAATVREVRANRTFYAGFLTGGSVQDWCRRMAKPGQWSDDLAACAAANVLGRPLIVWRVGTDQLPTCFVHRGFDETVPVRAIHLLLDESRPRQEHFSSLHPDTVLLPGARIGRRLTQAIERRFRAPRQKKVRLSDGSAVPVAASRSELRRRIVGQQALIVQEGSASQRPASSGARCVGTPEQRAEFTRRYLAGERKTKICRGLKIGTKKYRAIQQGLALELRAEQRAEFTRRYLAGEGETVICRVLKIGTKKYRAIQQGLALELRAEQRAELTRRYLAGEGETVICRVLKIGTKKYRRSISELNIRNRIPKKSAEDAWKQEYGRSFEIPRSQAGHVCLPEINKWPPPQSSKTAARSGMEAAGVRDPAMHRQVKSHTRIVRKRPAAAIAESDVQCTVPGERDGLASFAGHEADDETDEQEWVAWGSWTFCPDCGRRRPDGKWCKAWRKQEAASVAVRCKGGCDRAPQQLCVDKVVDSPSVQDEAPKPEQLTAKGRLNAYVIPRKDRAREHVDYLGTGAKEAEGSNERYGPRGEFNLSEMYGPGNFGDWPLEILQLTDQEVQCLSVVTLRVQQSDVRGGMAPTSNKKKTGVVTAHWRRSEVGFGLSVKALAAFEWLMRYNETYRRFVERHRALLAVPALDRADDWFVIKTAELLLRMPGVEVAARPWLYPVPEYGDSDLKSRLVRLGQISARQKPSLKASWVRKLLSRCVSYEADFELFSLLFDIALARQVTSIVSVADLQGIAPEEVASNQQNFDSYWEREQEKLEDMCRQQGSLPNLFFTIAPAEWKFLCHKGLQHWRKVTKSLSQGQAIMTLHMNHVIGTILKEIILKKGSPYEEPEGQKQKDQEQQESQDERQEEQEAVGSRPFREPKIFNSKATQERFMAGIEEVLEFSFRWEFQGRGTIHVHVLAWVRYRDFKHLDPGRLAGRSNQTDKEKSELLQYLEQKFNSSVDVQCGNGNACLLRYVTGYVSKASDALTFKQKVYRQEDTTQWRQAYRLLCKRAPLVPEMAMEFAGLPLMEASFRGATIYAPIPGKGLGGASRAGLPAKRKREGGDQFKNAKSASRALYEEYLKYQQTMGAFAKREAVAQQPDKPQQRQAFISWARLNTVVKSSEDGHELVYQAKARGGHGAGKNKEKCALGVHFPYELLDNFIGAWCAMMVPHVSEAELMPKEDDDTPAGARYLKVALDHPHYGGDVEELLKEIVPDLILRGLSRNRIRTFKARIRALKLLLDNTGSKGMQIPASLWDARRIKQLPARSWSPEQKAMLEVVREGVAVDDANLNAHTRMLLVTGKPGVGKTEAVIGCAMEAAMKGERVLIACPIGALVDTYRQKLPPHENIVIETAHASHRITRKADEQYIPPGRLRSFDLIIYDEVSQLQDEVWRQVRTAIVELNPHPFICFVGDFKQLQPAFGEPELKDTLEAMVRDGTLRHIELQRHALARSNDPLLLEFLSAIRERQPERSTLGVFFGARRLAQDLNCRKGAHIANAVAQSKLLEEASGKAFTFLTVTNDAALKINHTRCDMEFGSHDQVLRSELYKVPGDPNMGGGFLVVIPGMRIRFTRNVDKERGFVNGALAEVEYVLRKDVFVAKTPTGVRILVHPVMYDGEHFMPFCYGYAMTIRRSQGSTMEMVGLWFDHKYPADRGYAYVGSSRVRRADDLYLMGKIRRTDWLPVGGELLGNEETERGFDSATTSSDSDFGSKDQGSESGSQSDEDQGAASSNSESEDEDQADSSEHDQSLEVE</sequence>
<feature type="compositionally biased region" description="Basic and acidic residues" evidence="1">
    <location>
        <begin position="2080"/>
        <end position="2090"/>
    </location>
</feature>
<dbReference type="OrthoDB" id="420187at2759"/>
<dbReference type="Gene3D" id="3.40.50.300">
    <property type="entry name" value="P-loop containing nucleotide triphosphate hydrolases"/>
    <property type="match status" value="1"/>
</dbReference>
<organism evidence="3 4">
    <name type="scientific">Polarella glacialis</name>
    <name type="common">Dinoflagellate</name>
    <dbReference type="NCBI Taxonomy" id="89957"/>
    <lineage>
        <taxon>Eukaryota</taxon>
        <taxon>Sar</taxon>
        <taxon>Alveolata</taxon>
        <taxon>Dinophyceae</taxon>
        <taxon>Suessiales</taxon>
        <taxon>Suessiaceae</taxon>
        <taxon>Polarella</taxon>
    </lineage>
</organism>
<evidence type="ECO:0000256" key="1">
    <source>
        <dbReference type="SAM" id="MobiDB-lite"/>
    </source>
</evidence>
<reference evidence="3" key="1">
    <citation type="submission" date="2021-02" db="EMBL/GenBank/DDBJ databases">
        <authorList>
            <person name="Dougan E. K."/>
            <person name="Rhodes N."/>
            <person name="Thang M."/>
            <person name="Chan C."/>
        </authorList>
    </citation>
    <scope>NUCLEOTIDE SEQUENCE</scope>
</reference>
<keyword evidence="4" id="KW-1185">Reference proteome</keyword>
<protein>
    <recommendedName>
        <fullName evidence="2">OTU domain-containing protein</fullName>
    </recommendedName>
</protein>
<dbReference type="Proteomes" id="UP000654075">
    <property type="component" value="Unassembled WGS sequence"/>
</dbReference>
<feature type="compositionally biased region" description="Low complexity" evidence="1">
    <location>
        <begin position="2036"/>
        <end position="2045"/>
    </location>
</feature>
<dbReference type="PROSITE" id="PS50802">
    <property type="entry name" value="OTU"/>
    <property type="match status" value="1"/>
</dbReference>
<feature type="compositionally biased region" description="Low complexity" evidence="1">
    <location>
        <begin position="232"/>
        <end position="241"/>
    </location>
</feature>
<dbReference type="InterPro" id="IPR038765">
    <property type="entry name" value="Papain-like_cys_pep_sf"/>
</dbReference>
<dbReference type="CDD" id="cd22744">
    <property type="entry name" value="OTU"/>
    <property type="match status" value="1"/>
</dbReference>
<feature type="non-terminal residue" evidence="3">
    <location>
        <position position="2090"/>
    </location>
</feature>
<proteinExistence type="predicted"/>
<evidence type="ECO:0000259" key="2">
    <source>
        <dbReference type="PROSITE" id="PS50802"/>
    </source>
</evidence>
<comment type="caution">
    <text evidence="3">The sequence shown here is derived from an EMBL/GenBank/DDBJ whole genome shotgun (WGS) entry which is preliminary data.</text>
</comment>
<dbReference type="InterPro" id="IPR003323">
    <property type="entry name" value="OTU_dom"/>
</dbReference>
<gene>
    <name evidence="3" type="ORF">PGLA1383_LOCUS26564</name>
</gene>
<name>A0A813F2Y4_POLGL</name>
<dbReference type="SUPFAM" id="SSF52540">
    <property type="entry name" value="P-loop containing nucleoside triphosphate hydrolases"/>
    <property type="match status" value="2"/>
</dbReference>
<feature type="compositionally biased region" description="Acidic residues" evidence="1">
    <location>
        <begin position="1194"/>
        <end position="1206"/>
    </location>
</feature>
<feature type="region of interest" description="Disordered" evidence="1">
    <location>
        <begin position="198"/>
        <end position="256"/>
    </location>
</feature>